<proteinExistence type="predicted"/>
<gene>
    <name evidence="2" type="ORF">MVEN_00746800</name>
</gene>
<dbReference type="EMBL" id="JACAZI010000005">
    <property type="protein sequence ID" value="KAF7360182.1"/>
    <property type="molecule type" value="Genomic_DNA"/>
</dbReference>
<feature type="compositionally biased region" description="Polar residues" evidence="1">
    <location>
        <begin position="1"/>
        <end position="10"/>
    </location>
</feature>
<evidence type="ECO:0000313" key="2">
    <source>
        <dbReference type="EMBL" id="KAF7360182.1"/>
    </source>
</evidence>
<keyword evidence="3" id="KW-1185">Reference proteome</keyword>
<sequence length="438" mass="46656">MSTFMSSSSAGTPTQTYPPPGGSPPQMPTPDIRAAPPSGVHLSRDADYLIGAFLPARESAPPFETPKLPLPYCAPQLTPTFDAPFCRAYNPTLESVDISQEQLLAFIDGLNLAMTASPPLRVVNLIGVAIGFVPYHWAMIAGAAIQTGAQTGMRVLSKSLTDRYLRTANVRLFKPRGLSVRICTTAAMQHLVMETPITAAPSKLTRFGRGVGSVLMKIPTPLTSVIVHAVADKPPKVPAMDPTQVRSKKLLAAQRRVAALEGYALPLDFDMPKPAKAEGVMDTMASWGVKFDSWRDGRKQTKAEELRLELEQQQRGGSSQTSSGGLLGGTLGALRGRLAGGGDRFGRGFGATDRHDRRENRYGGQGTGPQAGGLVGLVGQTRIGGMVLGRGNGGGLPRRGGPLALQVADADLIEHWQSAKVLWVVIMNSEMDQEIEGD</sequence>
<accession>A0A8H6YJE8</accession>
<protein>
    <submittedName>
        <fullName evidence="2">Uncharacterized protein</fullName>
    </submittedName>
</protein>
<dbReference type="PANTHER" id="PTHR38887:SF1">
    <property type="entry name" value="RAS MODIFICATION PROTEIN ERF4"/>
    <property type="match status" value="1"/>
</dbReference>
<feature type="compositionally biased region" description="Basic and acidic residues" evidence="1">
    <location>
        <begin position="352"/>
        <end position="361"/>
    </location>
</feature>
<comment type="caution">
    <text evidence="2">The sequence shown here is derived from an EMBL/GenBank/DDBJ whole genome shotgun (WGS) entry which is preliminary data.</text>
</comment>
<feature type="compositionally biased region" description="Gly residues" evidence="1">
    <location>
        <begin position="363"/>
        <end position="373"/>
    </location>
</feature>
<reference evidence="2" key="1">
    <citation type="submission" date="2020-05" db="EMBL/GenBank/DDBJ databases">
        <title>Mycena genomes resolve the evolution of fungal bioluminescence.</title>
        <authorList>
            <person name="Tsai I.J."/>
        </authorList>
    </citation>
    <scope>NUCLEOTIDE SEQUENCE</scope>
    <source>
        <strain evidence="2">CCC161011</strain>
    </source>
</reference>
<feature type="compositionally biased region" description="Pro residues" evidence="1">
    <location>
        <begin position="16"/>
        <end position="28"/>
    </location>
</feature>
<feature type="region of interest" description="Disordered" evidence="1">
    <location>
        <begin position="1"/>
        <end position="37"/>
    </location>
</feature>
<feature type="region of interest" description="Disordered" evidence="1">
    <location>
        <begin position="345"/>
        <end position="373"/>
    </location>
</feature>
<organism evidence="2 3">
    <name type="scientific">Mycena venus</name>
    <dbReference type="NCBI Taxonomy" id="2733690"/>
    <lineage>
        <taxon>Eukaryota</taxon>
        <taxon>Fungi</taxon>
        <taxon>Dikarya</taxon>
        <taxon>Basidiomycota</taxon>
        <taxon>Agaricomycotina</taxon>
        <taxon>Agaricomycetes</taxon>
        <taxon>Agaricomycetidae</taxon>
        <taxon>Agaricales</taxon>
        <taxon>Marasmiineae</taxon>
        <taxon>Mycenaceae</taxon>
        <taxon>Mycena</taxon>
    </lineage>
</organism>
<dbReference type="PANTHER" id="PTHR38887">
    <property type="entry name" value="CHROMOSOME 21, WHOLE GENOME SHOTGUN SEQUENCE"/>
    <property type="match status" value="1"/>
</dbReference>
<name>A0A8H6YJE8_9AGAR</name>
<dbReference type="InterPro" id="IPR053221">
    <property type="entry name" value="Burnettramic_acid_biosynth"/>
</dbReference>
<dbReference type="Proteomes" id="UP000620124">
    <property type="component" value="Unassembled WGS sequence"/>
</dbReference>
<evidence type="ECO:0000313" key="3">
    <source>
        <dbReference type="Proteomes" id="UP000620124"/>
    </source>
</evidence>
<evidence type="ECO:0000256" key="1">
    <source>
        <dbReference type="SAM" id="MobiDB-lite"/>
    </source>
</evidence>
<dbReference type="OrthoDB" id="3068835at2759"/>
<dbReference type="AlphaFoldDB" id="A0A8H6YJE8"/>